<dbReference type="EMBL" id="CAAALY010017863">
    <property type="protein sequence ID" value="VEL13465.1"/>
    <property type="molecule type" value="Genomic_DNA"/>
</dbReference>
<organism evidence="7 8">
    <name type="scientific">Protopolystoma xenopodis</name>
    <dbReference type="NCBI Taxonomy" id="117903"/>
    <lineage>
        <taxon>Eukaryota</taxon>
        <taxon>Metazoa</taxon>
        <taxon>Spiralia</taxon>
        <taxon>Lophotrochozoa</taxon>
        <taxon>Platyhelminthes</taxon>
        <taxon>Monogenea</taxon>
        <taxon>Polyopisthocotylea</taxon>
        <taxon>Polystomatidea</taxon>
        <taxon>Polystomatidae</taxon>
        <taxon>Protopolystoma</taxon>
    </lineage>
</organism>
<dbReference type="GO" id="GO:0004674">
    <property type="term" value="F:protein serine/threonine kinase activity"/>
    <property type="evidence" value="ECO:0007669"/>
    <property type="project" value="UniProtKB-KW"/>
</dbReference>
<evidence type="ECO:0000313" key="8">
    <source>
        <dbReference type="Proteomes" id="UP000784294"/>
    </source>
</evidence>
<evidence type="ECO:0000313" key="7">
    <source>
        <dbReference type="EMBL" id="VEL13465.1"/>
    </source>
</evidence>
<evidence type="ECO:0000256" key="1">
    <source>
        <dbReference type="ARBA" id="ARBA00022527"/>
    </source>
</evidence>
<keyword evidence="8" id="KW-1185">Reference proteome</keyword>
<proteinExistence type="predicted"/>
<sequence>MNYLAPEVIRKEAYDHAVDWWCLGSVLYEMLYGLPPFYSQDHAAMYQAILFSPLRLKDTVSTAAKAILTGVSRKIERTEISAL</sequence>
<dbReference type="AlphaFoldDB" id="A0A3S5AD86"/>
<dbReference type="InterPro" id="IPR011009">
    <property type="entry name" value="Kinase-like_dom_sf"/>
</dbReference>
<dbReference type="Proteomes" id="UP000784294">
    <property type="component" value="Unassembled WGS sequence"/>
</dbReference>
<dbReference type="GO" id="GO:0005524">
    <property type="term" value="F:ATP binding"/>
    <property type="evidence" value="ECO:0007669"/>
    <property type="project" value="UniProtKB-KW"/>
</dbReference>
<evidence type="ECO:0000256" key="3">
    <source>
        <dbReference type="ARBA" id="ARBA00022741"/>
    </source>
</evidence>
<keyword evidence="3" id="KW-0547">Nucleotide-binding</keyword>
<dbReference type="SUPFAM" id="SSF56112">
    <property type="entry name" value="Protein kinase-like (PK-like)"/>
    <property type="match status" value="1"/>
</dbReference>
<evidence type="ECO:0000256" key="5">
    <source>
        <dbReference type="ARBA" id="ARBA00022840"/>
    </source>
</evidence>
<feature type="domain" description="Protein kinase" evidence="6">
    <location>
        <begin position="1"/>
        <end position="83"/>
    </location>
</feature>
<protein>
    <recommendedName>
        <fullName evidence="6">Protein kinase domain-containing protein</fullName>
    </recommendedName>
</protein>
<evidence type="ECO:0000256" key="2">
    <source>
        <dbReference type="ARBA" id="ARBA00022679"/>
    </source>
</evidence>
<reference evidence="7" key="1">
    <citation type="submission" date="2018-11" db="EMBL/GenBank/DDBJ databases">
        <authorList>
            <consortium name="Pathogen Informatics"/>
        </authorList>
    </citation>
    <scope>NUCLEOTIDE SEQUENCE</scope>
</reference>
<comment type="caution">
    <text evidence="7">The sequence shown here is derived from an EMBL/GenBank/DDBJ whole genome shotgun (WGS) entry which is preliminary data.</text>
</comment>
<evidence type="ECO:0000259" key="6">
    <source>
        <dbReference type="PROSITE" id="PS50011"/>
    </source>
</evidence>
<dbReference type="OrthoDB" id="63267at2759"/>
<dbReference type="Pfam" id="PF00069">
    <property type="entry name" value="Pkinase"/>
    <property type="match status" value="1"/>
</dbReference>
<evidence type="ECO:0000256" key="4">
    <source>
        <dbReference type="ARBA" id="ARBA00022777"/>
    </source>
</evidence>
<dbReference type="InterPro" id="IPR000719">
    <property type="entry name" value="Prot_kinase_dom"/>
</dbReference>
<keyword evidence="4" id="KW-0418">Kinase</keyword>
<name>A0A3S5AD86_9PLAT</name>
<accession>A0A3S5AD86</accession>
<dbReference type="PANTHER" id="PTHR24351">
    <property type="entry name" value="RIBOSOMAL PROTEIN S6 KINASE"/>
    <property type="match status" value="1"/>
</dbReference>
<dbReference type="PROSITE" id="PS50011">
    <property type="entry name" value="PROTEIN_KINASE_DOM"/>
    <property type="match status" value="1"/>
</dbReference>
<keyword evidence="2" id="KW-0808">Transferase</keyword>
<gene>
    <name evidence="7" type="ORF">PXEA_LOCUS6905</name>
</gene>
<keyword evidence="5" id="KW-0067">ATP-binding</keyword>
<keyword evidence="1" id="KW-0723">Serine/threonine-protein kinase</keyword>
<dbReference type="Gene3D" id="1.10.510.10">
    <property type="entry name" value="Transferase(Phosphotransferase) domain 1"/>
    <property type="match status" value="1"/>
</dbReference>